<name>A0A9P1E771_CUSEU</name>
<evidence type="ECO:0000256" key="3">
    <source>
        <dbReference type="ARBA" id="ARBA00022448"/>
    </source>
</evidence>
<evidence type="ECO:0000256" key="5">
    <source>
        <dbReference type="ARBA" id="ARBA00022989"/>
    </source>
</evidence>
<dbReference type="Proteomes" id="UP001152484">
    <property type="component" value="Unassembled WGS sequence"/>
</dbReference>
<evidence type="ECO:0000313" key="8">
    <source>
        <dbReference type="EMBL" id="CAH9085343.1"/>
    </source>
</evidence>
<protein>
    <submittedName>
        <fullName evidence="8">Uncharacterized protein</fullName>
    </submittedName>
</protein>
<comment type="similarity">
    <text evidence="2">Belongs to the SLC29A/ENT transporter (TC 2.A.57) family.</text>
</comment>
<dbReference type="EMBL" id="CAMAPE010000018">
    <property type="protein sequence ID" value="CAH9085343.1"/>
    <property type="molecule type" value="Genomic_DNA"/>
</dbReference>
<dbReference type="GO" id="GO:0005886">
    <property type="term" value="C:plasma membrane"/>
    <property type="evidence" value="ECO:0007669"/>
    <property type="project" value="TreeGrafter"/>
</dbReference>
<dbReference type="AlphaFoldDB" id="A0A9P1E771"/>
<comment type="caution">
    <text evidence="8">The sequence shown here is derived from an EMBL/GenBank/DDBJ whole genome shotgun (WGS) entry which is preliminary data.</text>
</comment>
<evidence type="ECO:0000256" key="1">
    <source>
        <dbReference type="ARBA" id="ARBA00004141"/>
    </source>
</evidence>
<dbReference type="GO" id="GO:0005337">
    <property type="term" value="F:nucleoside transmembrane transporter activity"/>
    <property type="evidence" value="ECO:0007669"/>
    <property type="project" value="InterPro"/>
</dbReference>
<keyword evidence="6 7" id="KW-0472">Membrane</keyword>
<dbReference type="OrthoDB" id="1751344at2759"/>
<comment type="subcellular location">
    <subcellularLocation>
        <location evidence="1">Membrane</location>
        <topology evidence="1">Multi-pass membrane protein</topology>
    </subcellularLocation>
</comment>
<evidence type="ECO:0000256" key="4">
    <source>
        <dbReference type="ARBA" id="ARBA00022692"/>
    </source>
</evidence>
<dbReference type="PANTHER" id="PTHR10332">
    <property type="entry name" value="EQUILIBRATIVE NUCLEOSIDE TRANSPORTER"/>
    <property type="match status" value="1"/>
</dbReference>
<organism evidence="8 9">
    <name type="scientific">Cuscuta europaea</name>
    <name type="common">European dodder</name>
    <dbReference type="NCBI Taxonomy" id="41803"/>
    <lineage>
        <taxon>Eukaryota</taxon>
        <taxon>Viridiplantae</taxon>
        <taxon>Streptophyta</taxon>
        <taxon>Embryophyta</taxon>
        <taxon>Tracheophyta</taxon>
        <taxon>Spermatophyta</taxon>
        <taxon>Magnoliopsida</taxon>
        <taxon>eudicotyledons</taxon>
        <taxon>Gunneridae</taxon>
        <taxon>Pentapetalae</taxon>
        <taxon>asterids</taxon>
        <taxon>lamiids</taxon>
        <taxon>Solanales</taxon>
        <taxon>Convolvulaceae</taxon>
        <taxon>Cuscuteae</taxon>
        <taxon>Cuscuta</taxon>
        <taxon>Cuscuta subgen. Cuscuta</taxon>
    </lineage>
</organism>
<keyword evidence="4 7" id="KW-0812">Transmembrane</keyword>
<keyword evidence="9" id="KW-1185">Reference proteome</keyword>
<dbReference type="InterPro" id="IPR002259">
    <property type="entry name" value="Eqnu_transpt"/>
</dbReference>
<keyword evidence="3" id="KW-0813">Transport</keyword>
<keyword evidence="5 7" id="KW-1133">Transmembrane helix</keyword>
<accession>A0A9P1E771</accession>
<sequence>MCSSFKLMQLDLGTFGKGGIGNFMGICVLVAFFGVVDAIVQGGLARDLSLMCPEFLQSYLAGLAASRALTSVLRLVTKAAFEGSNNGLRKGVSKFHFLVLHILRLNHWV</sequence>
<feature type="transmembrane region" description="Helical" evidence="7">
    <location>
        <begin position="20"/>
        <end position="40"/>
    </location>
</feature>
<evidence type="ECO:0000313" key="9">
    <source>
        <dbReference type="Proteomes" id="UP001152484"/>
    </source>
</evidence>
<proteinExistence type="inferred from homology"/>
<reference evidence="8" key="1">
    <citation type="submission" date="2022-07" db="EMBL/GenBank/DDBJ databases">
        <authorList>
            <person name="Macas J."/>
            <person name="Novak P."/>
            <person name="Neumann P."/>
        </authorList>
    </citation>
    <scope>NUCLEOTIDE SEQUENCE</scope>
</reference>
<dbReference type="PANTHER" id="PTHR10332:SF10">
    <property type="entry name" value="EQUILIBRATIVE NUCLEOSIDE TRANSPORTER 4"/>
    <property type="match status" value="1"/>
</dbReference>
<evidence type="ECO:0000256" key="6">
    <source>
        <dbReference type="ARBA" id="ARBA00023136"/>
    </source>
</evidence>
<gene>
    <name evidence="8" type="ORF">CEURO_LOCUS9349</name>
</gene>
<evidence type="ECO:0000256" key="2">
    <source>
        <dbReference type="ARBA" id="ARBA00007965"/>
    </source>
</evidence>
<evidence type="ECO:0000256" key="7">
    <source>
        <dbReference type="SAM" id="Phobius"/>
    </source>
</evidence>